<sequence length="788" mass="89910">MQAIHRDVVDDNGMDVHPSPPSTISIETHRCKVSATDTQPYVCDQRYPGIKGIAKIFNCSSAKCKVCLDLNVDYFPASSCYLDSDSSILIPLEEECRRILTKLHILESSKDSCRSCEVLYLAVVRSIEWNTASLPGPPTAKDCSDYFVAILLRPGFAVELLVSPPVGEGEEVSSMAELFIEDADHPSPWKSIGPATHRGHMPPTYPECVDFIKKHLTLCESSHTACQQTDLPDLPRRVLDVRNLLKPRLFCSINQHARYFTLSHSWGDKEHKPLMTVKSNLHEHRREIPWDSLSELFKSAIIIARFAGASFLWIDSLCIVQDDPLDWETQAAKMAEIYKNSELTLAVIAAKDGRGSCIMPRPRKPEEERPFTQGELGKENIILREPCWVSHEAMYISPRSTRALKEYGRTGHYELAPLMTRAWVFQESVMSRRTIYFHGDELMWECRQCLDCECGYLKWSRTRITDICRDDPSRIPFLPIPGWKPAFVALMEESTKDSLTEQWYNLVLAYSALDITYETDRLPALSGLASSFSQRLNCAYLAGLWEHDLWRGLLWQRPEAFGRKANCRRLEGKASSIPTWSWASIIRVGELDAPIFDFASLTNADLEKDERFAVISAKCTPSTTNVFGHVSGGMLQLRGALVETWLSEHGPAHWWSSWKLILVKDDQLQLDEYYAAARGDMPPNLVFDVGNAGFFYRDPNDKFRQGQALFCLCVAKRPMKNNFSLKNLMIHECLVLKKIQEKTYQRVGYLEYLPMGTYQDLLRTSYFHINMPFTNWFEDAAVEEVYLV</sequence>
<dbReference type="AlphaFoldDB" id="A0A9N9L2K0"/>
<feature type="domain" description="Heterokaryon incompatibility" evidence="1">
    <location>
        <begin position="259"/>
        <end position="427"/>
    </location>
</feature>
<organism evidence="2 3">
    <name type="scientific">Hymenoscyphus fraxineus</name>
    <dbReference type="NCBI Taxonomy" id="746836"/>
    <lineage>
        <taxon>Eukaryota</taxon>
        <taxon>Fungi</taxon>
        <taxon>Dikarya</taxon>
        <taxon>Ascomycota</taxon>
        <taxon>Pezizomycotina</taxon>
        <taxon>Leotiomycetes</taxon>
        <taxon>Helotiales</taxon>
        <taxon>Helotiaceae</taxon>
        <taxon>Hymenoscyphus</taxon>
    </lineage>
</organism>
<dbReference type="Pfam" id="PF06985">
    <property type="entry name" value="HET"/>
    <property type="match status" value="1"/>
</dbReference>
<dbReference type="Proteomes" id="UP000696280">
    <property type="component" value="Unassembled WGS sequence"/>
</dbReference>
<accession>A0A9N9L2K0</accession>
<evidence type="ECO:0000313" key="2">
    <source>
        <dbReference type="EMBL" id="CAG8955872.1"/>
    </source>
</evidence>
<proteinExistence type="predicted"/>
<dbReference type="OrthoDB" id="5347061at2759"/>
<protein>
    <recommendedName>
        <fullName evidence="1">Heterokaryon incompatibility domain-containing protein</fullName>
    </recommendedName>
</protein>
<evidence type="ECO:0000313" key="3">
    <source>
        <dbReference type="Proteomes" id="UP000696280"/>
    </source>
</evidence>
<keyword evidence="3" id="KW-1185">Reference proteome</keyword>
<reference evidence="2" key="1">
    <citation type="submission" date="2021-07" db="EMBL/GenBank/DDBJ databases">
        <authorList>
            <person name="Durling M."/>
        </authorList>
    </citation>
    <scope>NUCLEOTIDE SEQUENCE</scope>
</reference>
<dbReference type="InterPro" id="IPR010730">
    <property type="entry name" value="HET"/>
</dbReference>
<name>A0A9N9L2K0_9HELO</name>
<evidence type="ECO:0000259" key="1">
    <source>
        <dbReference type="Pfam" id="PF06985"/>
    </source>
</evidence>
<dbReference type="PANTHER" id="PTHR33112:SF9">
    <property type="entry name" value="HETEROKARYON INCOMPATIBILITY DOMAIN-CONTAINING PROTEIN"/>
    <property type="match status" value="1"/>
</dbReference>
<dbReference type="EMBL" id="CAJVRL010000067">
    <property type="protein sequence ID" value="CAG8955872.1"/>
    <property type="molecule type" value="Genomic_DNA"/>
</dbReference>
<gene>
    <name evidence="2" type="ORF">HYFRA_00008722</name>
</gene>
<dbReference type="PANTHER" id="PTHR33112">
    <property type="entry name" value="DOMAIN PROTEIN, PUTATIVE-RELATED"/>
    <property type="match status" value="1"/>
</dbReference>
<comment type="caution">
    <text evidence="2">The sequence shown here is derived from an EMBL/GenBank/DDBJ whole genome shotgun (WGS) entry which is preliminary data.</text>
</comment>